<dbReference type="InterPro" id="IPR036291">
    <property type="entry name" value="NAD(P)-bd_dom_sf"/>
</dbReference>
<dbReference type="Gene3D" id="3.40.50.720">
    <property type="entry name" value="NAD(P)-binding Rossmann-like Domain"/>
    <property type="match status" value="1"/>
</dbReference>
<dbReference type="Pfam" id="PF00106">
    <property type="entry name" value="adh_short"/>
    <property type="match status" value="1"/>
</dbReference>
<dbReference type="InterPro" id="IPR050259">
    <property type="entry name" value="SDR"/>
</dbReference>
<dbReference type="CDD" id="cd05233">
    <property type="entry name" value="SDR_c"/>
    <property type="match status" value="1"/>
</dbReference>
<proteinExistence type="inferred from homology"/>
<reference evidence="3 4" key="1">
    <citation type="submission" date="2016-11" db="EMBL/GenBank/DDBJ databases">
        <title>Trade-off between light-utilization and light-protection in marine flavobacteria.</title>
        <authorList>
            <person name="Kumagai Y."/>
        </authorList>
    </citation>
    <scope>NUCLEOTIDE SEQUENCE [LARGE SCALE GENOMIC DNA]</scope>
    <source>
        <strain evidence="3 4">JCM 17109</strain>
    </source>
</reference>
<dbReference type="OrthoDB" id="9804774at2"/>
<dbReference type="SUPFAM" id="SSF51735">
    <property type="entry name" value="NAD(P)-binding Rossmann-fold domains"/>
    <property type="match status" value="1"/>
</dbReference>
<comment type="caution">
    <text evidence="3">The sequence shown here is derived from an EMBL/GenBank/DDBJ whole genome shotgun (WGS) entry which is preliminary data.</text>
</comment>
<evidence type="ECO:0000313" key="3">
    <source>
        <dbReference type="EMBL" id="PRP68165.1"/>
    </source>
</evidence>
<dbReference type="InterPro" id="IPR002347">
    <property type="entry name" value="SDR_fam"/>
</dbReference>
<keyword evidence="4" id="KW-1185">Reference proteome</keyword>
<dbReference type="FunFam" id="3.40.50.720:FF:000084">
    <property type="entry name" value="Short-chain dehydrogenase reductase"/>
    <property type="match status" value="1"/>
</dbReference>
<sequence length="261" mass="28461">MDLKLQGKTALVTGSTKGIGKAIAQKLLEEGATVILHGSSQDSVDKSKSAFSTYEKVSFMPADFADVNSINTFIEKLPEIDILVNNLGIFGGKEFPDITDEDWMSFFEINVMSGVRLSRALFPKMMEKNENGRIIFISSESALNIPEGMIHYGMTKTAQLSISRGLAKLTKGSTVTVNSVLPGPTYSDGVQDMLDDMSDDGSHDREKMEQHFFNEERPSSLIQRFTDPIEIANMVAYVASPLSSATNGASLRAEGGIVDFI</sequence>
<evidence type="ECO:0000256" key="1">
    <source>
        <dbReference type="ARBA" id="ARBA00006484"/>
    </source>
</evidence>
<evidence type="ECO:0000313" key="4">
    <source>
        <dbReference type="Proteomes" id="UP000239532"/>
    </source>
</evidence>
<dbReference type="AlphaFoldDB" id="A0A2S9WXH9"/>
<dbReference type="PRINTS" id="PR00081">
    <property type="entry name" value="GDHRDH"/>
</dbReference>
<comment type="similarity">
    <text evidence="1 2">Belongs to the short-chain dehydrogenases/reductases (SDR) family.</text>
</comment>
<dbReference type="Proteomes" id="UP000239532">
    <property type="component" value="Unassembled WGS sequence"/>
</dbReference>
<dbReference type="PANTHER" id="PTHR42879">
    <property type="entry name" value="3-OXOACYL-(ACYL-CARRIER-PROTEIN) REDUCTASE"/>
    <property type="match status" value="1"/>
</dbReference>
<name>A0A2S9WXH9_9FLAO</name>
<dbReference type="RefSeq" id="WP_105983838.1">
    <property type="nucleotide sequence ID" value="NZ_MQUC01000003.1"/>
</dbReference>
<dbReference type="EMBL" id="MQUC01000003">
    <property type="protein sequence ID" value="PRP68165.1"/>
    <property type="molecule type" value="Genomic_DNA"/>
</dbReference>
<organism evidence="3 4">
    <name type="scientific">Nonlabens agnitus</name>
    <dbReference type="NCBI Taxonomy" id="870484"/>
    <lineage>
        <taxon>Bacteria</taxon>
        <taxon>Pseudomonadati</taxon>
        <taxon>Bacteroidota</taxon>
        <taxon>Flavobacteriia</taxon>
        <taxon>Flavobacteriales</taxon>
        <taxon>Flavobacteriaceae</taxon>
        <taxon>Nonlabens</taxon>
    </lineage>
</organism>
<protein>
    <submittedName>
        <fullName evidence="3">Oxidoreductase</fullName>
    </submittedName>
</protein>
<evidence type="ECO:0000256" key="2">
    <source>
        <dbReference type="RuleBase" id="RU000363"/>
    </source>
</evidence>
<gene>
    <name evidence="3" type="ORF">BST86_14225</name>
</gene>
<accession>A0A2S9WXH9</accession>
<dbReference type="PRINTS" id="PR00080">
    <property type="entry name" value="SDRFAMILY"/>
</dbReference>